<evidence type="ECO:0000256" key="12">
    <source>
        <dbReference type="SAM" id="Coils"/>
    </source>
</evidence>
<keyword evidence="12" id="KW-0175">Coiled coil</keyword>
<feature type="coiled-coil region" evidence="12">
    <location>
        <begin position="148"/>
        <end position="176"/>
    </location>
</feature>
<protein>
    <recommendedName>
        <fullName evidence="10">Coatomer subunit delta</fullName>
    </recommendedName>
</protein>
<dbReference type="InterPro" id="IPR027059">
    <property type="entry name" value="Coatomer_dsu"/>
</dbReference>
<evidence type="ECO:0000256" key="2">
    <source>
        <dbReference type="ARBA" id="ARBA00011775"/>
    </source>
</evidence>
<comment type="function">
    <text evidence="10">The coatomer is a cytosolic protein complex that binds to dilysine motifs and reversibly associates with Golgi non-clathrin-coated vesicles, which further mediate biosynthetic protein transport from the ER, via the Golgi up to the trans Golgi network. Coatomer complex is required for budding from Golgi membranes, and is essential for the retrograde Golgi-to-ER transport of dilysine-tagged proteins.</text>
</comment>
<evidence type="ECO:0000256" key="7">
    <source>
        <dbReference type="ARBA" id="ARBA00023034"/>
    </source>
</evidence>
<dbReference type="GO" id="GO:0015031">
    <property type="term" value="P:protein transport"/>
    <property type="evidence" value="ECO:0007669"/>
    <property type="project" value="UniProtKB-KW"/>
</dbReference>
<evidence type="ECO:0000313" key="15">
    <source>
        <dbReference type="EMBL" id="NOV45547.1"/>
    </source>
</evidence>
<keyword evidence="6 10" id="KW-0653">Protein transport</keyword>
<dbReference type="GO" id="GO:0006888">
    <property type="term" value="P:endoplasmic reticulum to Golgi vesicle-mediated transport"/>
    <property type="evidence" value="ECO:0007669"/>
    <property type="project" value="TreeGrafter"/>
</dbReference>
<feature type="domain" description="MHD" evidence="14">
    <location>
        <begin position="273"/>
        <end position="514"/>
    </location>
</feature>
<dbReference type="GO" id="GO:0030126">
    <property type="term" value="C:COPI vesicle coat"/>
    <property type="evidence" value="ECO:0007669"/>
    <property type="project" value="UniProtKB-UniRule"/>
</dbReference>
<comment type="subcellular location">
    <subcellularLocation>
        <location evidence="10 11">Cytoplasm</location>
    </subcellularLocation>
    <subcellularLocation>
        <location evidence="10 11">Cytoplasmic vesicle</location>
        <location evidence="10 11">COPI-coated vesicle membrane</location>
        <topology evidence="10 11">Peripheral membrane protein</topology>
        <orientation evidence="10 11">Cytoplasmic side</orientation>
    </subcellularLocation>
    <subcellularLocation>
        <location evidence="10 11">Golgi apparatus membrane</location>
        <topology evidence="10 11">Peripheral membrane protein</topology>
        <orientation evidence="10 11">Cytoplasmic side</orientation>
    </subcellularLocation>
</comment>
<evidence type="ECO:0000256" key="6">
    <source>
        <dbReference type="ARBA" id="ARBA00022927"/>
    </source>
</evidence>
<dbReference type="InterPro" id="IPR036168">
    <property type="entry name" value="AP2_Mu_C_sf"/>
</dbReference>
<name>A0A6M2DL62_XENCH</name>
<dbReference type="PANTHER" id="PTHR10121">
    <property type="entry name" value="COATOMER SUBUNIT DELTA"/>
    <property type="match status" value="1"/>
</dbReference>
<dbReference type="Pfam" id="PF01217">
    <property type="entry name" value="Clat_adaptor_s"/>
    <property type="match status" value="1"/>
</dbReference>
<dbReference type="AlphaFoldDB" id="A0A6M2DL62"/>
<evidence type="ECO:0000256" key="10">
    <source>
        <dbReference type="RuleBase" id="RU364018"/>
    </source>
</evidence>
<evidence type="ECO:0000256" key="13">
    <source>
        <dbReference type="SAM" id="MobiDB-lite"/>
    </source>
</evidence>
<dbReference type="Gene3D" id="3.30.450.60">
    <property type="match status" value="1"/>
</dbReference>
<evidence type="ECO:0000256" key="3">
    <source>
        <dbReference type="ARBA" id="ARBA00022448"/>
    </source>
</evidence>
<evidence type="ECO:0000256" key="8">
    <source>
        <dbReference type="ARBA" id="ARBA00023136"/>
    </source>
</evidence>
<dbReference type="GO" id="GO:0051645">
    <property type="term" value="P:Golgi localization"/>
    <property type="evidence" value="ECO:0007669"/>
    <property type="project" value="TreeGrafter"/>
</dbReference>
<accession>A0A6M2DL62</accession>
<keyword evidence="5 10" id="KW-0931">ER-Golgi transport</keyword>
<evidence type="ECO:0000256" key="1">
    <source>
        <dbReference type="ARBA" id="ARBA00010516"/>
    </source>
</evidence>
<dbReference type="GO" id="GO:0000139">
    <property type="term" value="C:Golgi membrane"/>
    <property type="evidence" value="ECO:0007669"/>
    <property type="project" value="UniProtKB-SubCell"/>
</dbReference>
<evidence type="ECO:0000256" key="4">
    <source>
        <dbReference type="ARBA" id="ARBA00022490"/>
    </source>
</evidence>
<dbReference type="InterPro" id="IPR028565">
    <property type="entry name" value="MHD"/>
</dbReference>
<dbReference type="InterPro" id="IPR022775">
    <property type="entry name" value="AP_mu_sigma_su"/>
</dbReference>
<dbReference type="GO" id="GO:0006890">
    <property type="term" value="P:retrograde vesicle-mediated transport, Golgi to endoplasmic reticulum"/>
    <property type="evidence" value="ECO:0007669"/>
    <property type="project" value="UniProtKB-UniRule"/>
</dbReference>
<dbReference type="SUPFAM" id="SSF49447">
    <property type="entry name" value="Second domain of Mu2 adaptin subunit (ap50) of ap2 adaptor"/>
    <property type="match status" value="1"/>
</dbReference>
<dbReference type="SUPFAM" id="SSF64356">
    <property type="entry name" value="SNARE-like"/>
    <property type="match status" value="1"/>
</dbReference>
<feature type="compositionally biased region" description="Polar residues" evidence="13">
    <location>
        <begin position="202"/>
        <end position="220"/>
    </location>
</feature>
<evidence type="ECO:0000256" key="5">
    <source>
        <dbReference type="ARBA" id="ARBA00022892"/>
    </source>
</evidence>
<comment type="subunit">
    <text evidence="2 10">Oligomeric complex that consists of at least the alpha, beta, beta', gamma, delta, epsilon and zeta subunits.</text>
</comment>
<dbReference type="PANTHER" id="PTHR10121:SF0">
    <property type="entry name" value="COATOMER SUBUNIT DELTA"/>
    <property type="match status" value="1"/>
</dbReference>
<feature type="region of interest" description="Disordered" evidence="13">
    <location>
        <begin position="201"/>
        <end position="220"/>
    </location>
</feature>
<keyword evidence="7 10" id="KW-0333">Golgi apparatus</keyword>
<dbReference type="Pfam" id="PF00928">
    <property type="entry name" value="Adap_comp_sub"/>
    <property type="match status" value="1"/>
</dbReference>
<proteinExistence type="inferred from homology"/>
<dbReference type="FunFam" id="3.30.450.60:FF:000003">
    <property type="entry name" value="Coatomer subunit delta"/>
    <property type="match status" value="1"/>
</dbReference>
<evidence type="ECO:0000256" key="9">
    <source>
        <dbReference type="ARBA" id="ARBA00023329"/>
    </source>
</evidence>
<keyword evidence="3 10" id="KW-0813">Transport</keyword>
<dbReference type="EMBL" id="GIIL01001821">
    <property type="protein sequence ID" value="NOV45547.1"/>
    <property type="molecule type" value="Transcribed_RNA"/>
</dbReference>
<dbReference type="PROSITE" id="PS51072">
    <property type="entry name" value="MHD"/>
    <property type="match status" value="1"/>
</dbReference>
<keyword evidence="8 10" id="KW-0472">Membrane</keyword>
<sequence length="514" mass="57620">MVLIAAAVCTKAGKTIISRQFVEMTKARIEGLLAAFPKLMTTGKQHTFVETDSVRYVYQPLEKLYMLLITTKASNILEDLETLRLFSRVIPEYCRSMDEKEIIDNAFLLLFAFDEIVALGYRESVNLAQIRTFVEMDSHEEKVYQAVRQTQEREAKNKMREKAKELQRQRLEANKRGIGSGSLSGSGRLVSGAIIEGYNPPATANNSTNHESKPMYSTQKPASKNAMKLGGKARDVDSFVDQLKSEGQQVTNLTPTNNTASTVAAKVTKQEHTEDVHLRLEDRLNIRIGRDGGLQSFELSGLLTLRISDEKFGRIKVQMANNDRRGIQLQTHPNVDKELFKAHTQIGLKNPAKPFPLHNDIGVLKWRYQTQDETAIPLSINCWPSENGDGGCDVNIEYELEQMNLELHNVTVTIPVPMGCTPSISECDGEYIHEARKNILQWTLPIVDSSNKSGSLEFSCPSSIPGDFFPVNVSFVSSTPYADIHAKDVFSLEDDCSVKYSIEKVFVAEKYEIV</sequence>
<dbReference type="FunFam" id="2.60.40.1170:FF:000007">
    <property type="entry name" value="Coatomer subunit delta"/>
    <property type="match status" value="1"/>
</dbReference>
<evidence type="ECO:0000259" key="14">
    <source>
        <dbReference type="PROSITE" id="PS51072"/>
    </source>
</evidence>
<evidence type="ECO:0000256" key="11">
    <source>
        <dbReference type="RuleBase" id="RU366052"/>
    </source>
</evidence>
<dbReference type="CDD" id="cd09254">
    <property type="entry name" value="AP_delta-COPI_MHD"/>
    <property type="match status" value="1"/>
</dbReference>
<organism evidence="15">
    <name type="scientific">Xenopsylla cheopis</name>
    <name type="common">Oriental rat flea</name>
    <name type="synonym">Pulex cheopis</name>
    <dbReference type="NCBI Taxonomy" id="163159"/>
    <lineage>
        <taxon>Eukaryota</taxon>
        <taxon>Metazoa</taxon>
        <taxon>Ecdysozoa</taxon>
        <taxon>Arthropoda</taxon>
        <taxon>Hexapoda</taxon>
        <taxon>Insecta</taxon>
        <taxon>Pterygota</taxon>
        <taxon>Neoptera</taxon>
        <taxon>Endopterygota</taxon>
        <taxon>Siphonaptera</taxon>
        <taxon>Pulicidae</taxon>
        <taxon>Xenopsyllinae</taxon>
        <taxon>Xenopsylla</taxon>
    </lineage>
</organism>
<keyword evidence="9 10" id="KW-0968">Cytoplasmic vesicle</keyword>
<dbReference type="CDD" id="cd14830">
    <property type="entry name" value="Delta_COP_N"/>
    <property type="match status" value="1"/>
</dbReference>
<reference evidence="15" key="1">
    <citation type="submission" date="2020-03" db="EMBL/GenBank/DDBJ databases">
        <title>Transcriptomic Profiling of the Digestive Tract of the Rat Flea, Xenopsylla cheopis, Following Blood Feeding and Infection with Yersinia pestis.</title>
        <authorList>
            <person name="Bland D.M."/>
            <person name="Martens C.A."/>
            <person name="Virtaneva K."/>
            <person name="Kanakabandi K."/>
            <person name="Long D."/>
            <person name="Rosenke R."/>
            <person name="Saturday G.A."/>
            <person name="Hoyt F.H."/>
            <person name="Bruno D.P."/>
            <person name="Ribeiro J.M.C."/>
            <person name="Hinnebusch J."/>
        </authorList>
    </citation>
    <scope>NUCLEOTIDE SEQUENCE</scope>
</reference>
<keyword evidence="4 10" id="KW-0963">Cytoplasm</keyword>
<comment type="similarity">
    <text evidence="1 10">Belongs to the adaptor complexes medium subunit family. Delta-COP subfamily.</text>
</comment>
<dbReference type="InterPro" id="IPR011012">
    <property type="entry name" value="Longin-like_dom_sf"/>
</dbReference>